<accession>A0ABD2Y2B0</accession>
<dbReference type="AlphaFoldDB" id="A0ABD2Y2B0"/>
<proteinExistence type="predicted"/>
<dbReference type="InterPro" id="IPR011009">
    <property type="entry name" value="Kinase-like_dom_sf"/>
</dbReference>
<name>A0ABD2Y2B0_9GENT</name>
<comment type="caution">
    <text evidence="1">The sequence shown here is derived from an EMBL/GenBank/DDBJ whole genome shotgun (WGS) entry which is preliminary data.</text>
</comment>
<sequence>MQAKYHRLEIMNFVKPNSIPELDFPSCPIIKGKKRKKTYGYYCEIHSITIYYSSAWYNVVIPHHISQQGQKKGSFGHAYRRRLDQHRNKLVAVKVLDFQKNGISKSFEAKCKTLRNIRHRNLVFDRKLSLWH</sequence>
<protein>
    <recommendedName>
        <fullName evidence="3">Protein kinase domain-containing protein</fullName>
    </recommendedName>
</protein>
<evidence type="ECO:0000313" key="1">
    <source>
        <dbReference type="EMBL" id="KAL3500544.1"/>
    </source>
</evidence>
<keyword evidence="2" id="KW-1185">Reference proteome</keyword>
<gene>
    <name evidence="1" type="ORF">ACH5RR_039637</name>
</gene>
<evidence type="ECO:0000313" key="2">
    <source>
        <dbReference type="Proteomes" id="UP001630127"/>
    </source>
</evidence>
<reference evidence="1 2" key="1">
    <citation type="submission" date="2024-11" db="EMBL/GenBank/DDBJ databases">
        <title>A near-complete genome assembly of Cinchona calisaya.</title>
        <authorList>
            <person name="Lian D.C."/>
            <person name="Zhao X.W."/>
            <person name="Wei L."/>
        </authorList>
    </citation>
    <scope>NUCLEOTIDE SEQUENCE [LARGE SCALE GENOMIC DNA]</scope>
    <source>
        <tissue evidence="1">Nenye</tissue>
    </source>
</reference>
<dbReference type="SUPFAM" id="SSF56112">
    <property type="entry name" value="Protein kinase-like (PK-like)"/>
    <property type="match status" value="1"/>
</dbReference>
<organism evidence="1 2">
    <name type="scientific">Cinchona calisaya</name>
    <dbReference type="NCBI Taxonomy" id="153742"/>
    <lineage>
        <taxon>Eukaryota</taxon>
        <taxon>Viridiplantae</taxon>
        <taxon>Streptophyta</taxon>
        <taxon>Embryophyta</taxon>
        <taxon>Tracheophyta</taxon>
        <taxon>Spermatophyta</taxon>
        <taxon>Magnoliopsida</taxon>
        <taxon>eudicotyledons</taxon>
        <taxon>Gunneridae</taxon>
        <taxon>Pentapetalae</taxon>
        <taxon>asterids</taxon>
        <taxon>lamiids</taxon>
        <taxon>Gentianales</taxon>
        <taxon>Rubiaceae</taxon>
        <taxon>Cinchonoideae</taxon>
        <taxon>Cinchoneae</taxon>
        <taxon>Cinchona</taxon>
    </lineage>
</organism>
<dbReference type="EMBL" id="JBJUIK010000016">
    <property type="protein sequence ID" value="KAL3500544.1"/>
    <property type="molecule type" value="Genomic_DNA"/>
</dbReference>
<dbReference type="Gene3D" id="3.30.200.20">
    <property type="entry name" value="Phosphorylase Kinase, domain 1"/>
    <property type="match status" value="1"/>
</dbReference>
<dbReference type="Proteomes" id="UP001630127">
    <property type="component" value="Unassembled WGS sequence"/>
</dbReference>
<evidence type="ECO:0008006" key="3">
    <source>
        <dbReference type="Google" id="ProtNLM"/>
    </source>
</evidence>